<dbReference type="NCBIfam" id="TIGR00930">
    <property type="entry name" value="2a30"/>
    <property type="match status" value="1"/>
</dbReference>
<accession>A0AA88HA27</accession>
<reference evidence="9" key="1">
    <citation type="submission" date="2023-07" db="EMBL/GenBank/DDBJ databases">
        <title>Chromosome-level genome assembly of Artemia franciscana.</title>
        <authorList>
            <person name="Jo E."/>
        </authorList>
    </citation>
    <scope>NUCLEOTIDE SEQUENCE</scope>
    <source>
        <tissue evidence="9">Whole body</tissue>
    </source>
</reference>
<keyword evidence="10" id="KW-1185">Reference proteome</keyword>
<evidence type="ECO:0000256" key="6">
    <source>
        <dbReference type="SAM" id="Phobius"/>
    </source>
</evidence>
<feature type="domain" description="SLC12A transporter C-terminal" evidence="8">
    <location>
        <begin position="702"/>
        <end position="823"/>
    </location>
</feature>
<dbReference type="InterPro" id="IPR004842">
    <property type="entry name" value="SLC12A_fam"/>
</dbReference>
<dbReference type="GO" id="GO:0006884">
    <property type="term" value="P:cell volume homeostasis"/>
    <property type="evidence" value="ECO:0007669"/>
    <property type="project" value="TreeGrafter"/>
</dbReference>
<dbReference type="EMBL" id="JAVRJZ010000018">
    <property type="protein sequence ID" value="KAK2708175.1"/>
    <property type="molecule type" value="Genomic_DNA"/>
</dbReference>
<feature type="transmembrane region" description="Helical" evidence="6">
    <location>
        <begin position="605"/>
        <end position="622"/>
    </location>
</feature>
<dbReference type="AlphaFoldDB" id="A0AA88HA27"/>
<dbReference type="Gene3D" id="1.20.1740.10">
    <property type="entry name" value="Amino acid/polyamine transporter I"/>
    <property type="match status" value="1"/>
</dbReference>
<dbReference type="GO" id="GO:1990573">
    <property type="term" value="P:potassium ion import across plasma membrane"/>
    <property type="evidence" value="ECO:0007669"/>
    <property type="project" value="TreeGrafter"/>
</dbReference>
<evidence type="ECO:0000256" key="5">
    <source>
        <dbReference type="SAM" id="MobiDB-lite"/>
    </source>
</evidence>
<feature type="transmembrane region" description="Helical" evidence="6">
    <location>
        <begin position="119"/>
        <end position="140"/>
    </location>
</feature>
<dbReference type="GO" id="GO:0005886">
    <property type="term" value="C:plasma membrane"/>
    <property type="evidence" value="ECO:0007669"/>
    <property type="project" value="TreeGrafter"/>
</dbReference>
<dbReference type="InterPro" id="IPR018491">
    <property type="entry name" value="SLC12_C"/>
</dbReference>
<evidence type="ECO:0000256" key="2">
    <source>
        <dbReference type="ARBA" id="ARBA00022692"/>
    </source>
</evidence>
<evidence type="ECO:0000256" key="3">
    <source>
        <dbReference type="ARBA" id="ARBA00022989"/>
    </source>
</evidence>
<feature type="transmembrane region" description="Helical" evidence="6">
    <location>
        <begin position="408"/>
        <end position="430"/>
    </location>
</feature>
<dbReference type="PANTHER" id="PTHR11827">
    <property type="entry name" value="SOLUTE CARRIER FAMILY 12, CATION COTRANSPORTERS"/>
    <property type="match status" value="1"/>
</dbReference>
<feature type="domain" description="Amino acid permease/ SLC12A" evidence="7">
    <location>
        <begin position="405"/>
        <end position="687"/>
    </location>
</feature>
<dbReference type="Pfam" id="PF00324">
    <property type="entry name" value="AA_permease"/>
    <property type="match status" value="2"/>
</dbReference>
<feature type="transmembrane region" description="Helical" evidence="6">
    <location>
        <begin position="244"/>
        <end position="262"/>
    </location>
</feature>
<organism evidence="9 10">
    <name type="scientific">Artemia franciscana</name>
    <name type="common">Brine shrimp</name>
    <name type="synonym">Artemia sanfranciscana</name>
    <dbReference type="NCBI Taxonomy" id="6661"/>
    <lineage>
        <taxon>Eukaryota</taxon>
        <taxon>Metazoa</taxon>
        <taxon>Ecdysozoa</taxon>
        <taxon>Arthropoda</taxon>
        <taxon>Crustacea</taxon>
        <taxon>Branchiopoda</taxon>
        <taxon>Anostraca</taxon>
        <taxon>Artemiidae</taxon>
        <taxon>Artemia</taxon>
    </lineage>
</organism>
<keyword evidence="2 6" id="KW-0812">Transmembrane</keyword>
<dbReference type="PANTHER" id="PTHR11827:SF73">
    <property type="entry name" value="KAZACHOC, ISOFORM G"/>
    <property type="match status" value="1"/>
</dbReference>
<dbReference type="GO" id="GO:0055075">
    <property type="term" value="P:potassium ion homeostasis"/>
    <property type="evidence" value="ECO:0007669"/>
    <property type="project" value="TreeGrafter"/>
</dbReference>
<feature type="transmembrane region" description="Helical" evidence="6">
    <location>
        <begin position="497"/>
        <end position="518"/>
    </location>
</feature>
<feature type="domain" description="Amino acid permease/ SLC12A" evidence="7">
    <location>
        <begin position="119"/>
        <end position="288"/>
    </location>
</feature>
<dbReference type="Proteomes" id="UP001187531">
    <property type="component" value="Unassembled WGS sequence"/>
</dbReference>
<dbReference type="Pfam" id="PF03522">
    <property type="entry name" value="SLC12"/>
    <property type="match status" value="3"/>
</dbReference>
<evidence type="ECO:0000259" key="8">
    <source>
        <dbReference type="Pfam" id="PF03522"/>
    </source>
</evidence>
<comment type="subcellular location">
    <subcellularLocation>
        <location evidence="1">Membrane</location>
        <topology evidence="1">Multi-pass membrane protein</topology>
    </subcellularLocation>
</comment>
<feature type="transmembrane region" description="Helical" evidence="6">
    <location>
        <begin position="442"/>
        <end position="465"/>
    </location>
</feature>
<protein>
    <recommendedName>
        <fullName evidence="11">Solute carrier family 12 member 6</fullName>
    </recommendedName>
</protein>
<feature type="transmembrane region" description="Helical" evidence="6">
    <location>
        <begin position="572"/>
        <end position="593"/>
    </location>
</feature>
<proteinExistence type="predicted"/>
<dbReference type="GO" id="GO:0007268">
    <property type="term" value="P:chemical synaptic transmission"/>
    <property type="evidence" value="ECO:0007669"/>
    <property type="project" value="TreeGrafter"/>
</dbReference>
<feature type="domain" description="SLC12A transporter C-terminal" evidence="8">
    <location>
        <begin position="1047"/>
        <end position="1131"/>
    </location>
</feature>
<evidence type="ECO:0008006" key="11">
    <source>
        <dbReference type="Google" id="ProtNLM"/>
    </source>
</evidence>
<dbReference type="FunFam" id="1.20.1740.10:FF:000037">
    <property type="entry name" value="Uncharacterized protein, isoform F"/>
    <property type="match status" value="1"/>
</dbReference>
<dbReference type="GO" id="GO:0045202">
    <property type="term" value="C:synapse"/>
    <property type="evidence" value="ECO:0007669"/>
    <property type="project" value="GOC"/>
</dbReference>
<evidence type="ECO:0000259" key="7">
    <source>
        <dbReference type="Pfam" id="PF00324"/>
    </source>
</evidence>
<feature type="domain" description="SLC12A transporter C-terminal" evidence="8">
    <location>
        <begin position="835"/>
        <end position="914"/>
    </location>
</feature>
<keyword evidence="3 6" id="KW-1133">Transmembrane helix</keyword>
<keyword evidence="4 6" id="KW-0472">Membrane</keyword>
<evidence type="ECO:0000313" key="10">
    <source>
        <dbReference type="Proteomes" id="UP001187531"/>
    </source>
</evidence>
<name>A0AA88HA27_ARTSF</name>
<dbReference type="InterPro" id="IPR004841">
    <property type="entry name" value="AA-permease/SLC12A_dom"/>
</dbReference>
<feature type="transmembrane region" description="Helical" evidence="6">
    <location>
        <begin position="196"/>
        <end position="224"/>
    </location>
</feature>
<dbReference type="GO" id="GO:0055064">
    <property type="term" value="P:chloride ion homeostasis"/>
    <property type="evidence" value="ECO:0007669"/>
    <property type="project" value="TreeGrafter"/>
</dbReference>
<sequence length="1131" mass="125045">MGKNLYDVESTSRSNEPSPEKPNDNAKPFLGRFNLLQPSQLFLRKGEVTDEAPFVNNKKETLSGYEKNLYLYHESGDRPIISSILQSFQNYSATTPAPSEVEAAQPSSKKAGLGWMSGVYFPCMQNIFGIILFIRFTWLVGTAGVIQAFFIVFGCCCVTMLTAISMSAIATNGVVPAGGPYYMISRNLGPELGGAIGLLFYVGTTFAAAMYIVGAVEILIQYMTPGIALFGDPLRDNDVLYNNLRIYGSVMVVIVGLINYLGVQTVSKAAPLVLFIVVLSITSVYVGIGVNYEGSDRLQMCVLGTRLLSAEGSGNCTKAEGSELWNIFCKHVRIVVNNRVEDSFECDPYFEQNEVKLVSGIKGIESGVFLDSLGSWYLEENQIIASSINSTEINRDGAPEYNQVLADLTTSFTVLVGIFFPSVTGIMAGCNRSGDLADPQKAIPLGTIAAILTTSFVYISCLFLFGATLDPLLMRDKFGQSIGGKLVVANMAWPNEWVILIGSFLATTGAGLQSLISAPRLLQAIAKDEIVPCLKMFGVQASNGEPRRALFMSLLICECGVLLGNVDILAPLLSMFFLMLYGTVNLACCLQTLLRSPNWRPRFKFYHWGCSLLGSVLCVAVMFMTSWLYAIIALGLAVVLYKYIKYTGAEKEWGDGMRGLALSLARFSLLHLEQGPPHCKNWRPQILLLSKLEEDFTPVHRKLFSFAHQLKAGKGLTICVSVLQGDFMNRFHDSEIAKKSLRAVMEEERVKGFFDVIVAKHQAEGVSFAIQNTGLGGLKPNTVIVCWPRHWRNREETETGDQPHSAFVTAIQTARANEMAVLVPKGLETFPDSTQKLNGFIDVWWIVHDGGLLMLLPFLLKKHRCWSKCKLRIFTVAQLEDNSIQMKKDLKDFLYQLRIDAVVEVVEMTDADISAYTVEKTLRMEQRNQLLQELHLSKKESMNVMLMDRRCSIQSGLDLKHSSELRNSSRVRFTEDSSSGDPAVIMESDSRELSTGSDVMNNISRTPSVDQPILPPPEEIILKSSEASVHIPNNIGNHSESQPALETQTKFDTQPNLANVRRMHTAVQLNATIRSKSENAALVVINLPGAPRNTERDQTANYMEFLEVLTENISRVLMVNGSGQEVVTIYS</sequence>
<feature type="region of interest" description="Disordered" evidence="5">
    <location>
        <begin position="1"/>
        <end position="28"/>
    </location>
</feature>
<dbReference type="GO" id="GO:0015379">
    <property type="term" value="F:potassium:chloride symporter activity"/>
    <property type="evidence" value="ECO:0007669"/>
    <property type="project" value="TreeGrafter"/>
</dbReference>
<evidence type="ECO:0000313" key="9">
    <source>
        <dbReference type="EMBL" id="KAK2708175.1"/>
    </source>
</evidence>
<feature type="transmembrane region" description="Helical" evidence="6">
    <location>
        <begin position="269"/>
        <end position="288"/>
    </location>
</feature>
<comment type="caution">
    <text evidence="9">The sequence shown here is derived from an EMBL/GenBank/DDBJ whole genome shotgun (WGS) entry which is preliminary data.</text>
</comment>
<evidence type="ECO:0000256" key="1">
    <source>
        <dbReference type="ARBA" id="ARBA00004141"/>
    </source>
</evidence>
<feature type="transmembrane region" description="Helical" evidence="6">
    <location>
        <begin position="146"/>
        <end position="175"/>
    </location>
</feature>
<gene>
    <name evidence="9" type="ORF">QYM36_013936</name>
</gene>
<evidence type="ECO:0000256" key="4">
    <source>
        <dbReference type="ARBA" id="ARBA00023136"/>
    </source>
</evidence>